<name>A0ABV6BUI0_9FLAO</name>
<dbReference type="Gene3D" id="2.60.120.10">
    <property type="entry name" value="Jelly Rolls"/>
    <property type="match status" value="1"/>
</dbReference>
<sequence>MEENQFMSFLYSLYDNIPAEQGLEAASDVIVMEINRKNLFILFEKLPFFRLLLDKIAHLTMVEMINIKNSYLGVKSSERYSKLLTLQPGLVLHVPLIDIASYLGITAQSLSRIRRSIR</sequence>
<protein>
    <recommendedName>
        <fullName evidence="3">Crp/Fnr family transcriptional regulator</fullName>
    </recommendedName>
</protein>
<dbReference type="Proteomes" id="UP001589734">
    <property type="component" value="Unassembled WGS sequence"/>
</dbReference>
<organism evidence="1 2">
    <name type="scientific">Flavobacterium procerum</name>
    <dbReference type="NCBI Taxonomy" id="1455569"/>
    <lineage>
        <taxon>Bacteria</taxon>
        <taxon>Pseudomonadati</taxon>
        <taxon>Bacteroidota</taxon>
        <taxon>Flavobacteriia</taxon>
        <taxon>Flavobacteriales</taxon>
        <taxon>Flavobacteriaceae</taxon>
        <taxon>Flavobacterium</taxon>
    </lineage>
</organism>
<evidence type="ECO:0000313" key="1">
    <source>
        <dbReference type="EMBL" id="MFC0079102.1"/>
    </source>
</evidence>
<proteinExistence type="predicted"/>
<dbReference type="RefSeq" id="WP_379682302.1">
    <property type="nucleotide sequence ID" value="NZ_JBHLYW010000013.1"/>
</dbReference>
<dbReference type="InterPro" id="IPR014710">
    <property type="entry name" value="RmlC-like_jellyroll"/>
</dbReference>
<comment type="caution">
    <text evidence="1">The sequence shown here is derived from an EMBL/GenBank/DDBJ whole genome shotgun (WGS) entry which is preliminary data.</text>
</comment>
<gene>
    <name evidence="1" type="ORF">ACFFLS_18790</name>
</gene>
<reference evidence="1 2" key="1">
    <citation type="submission" date="2024-09" db="EMBL/GenBank/DDBJ databases">
        <authorList>
            <person name="Sun Q."/>
            <person name="Mori K."/>
        </authorList>
    </citation>
    <scope>NUCLEOTIDE SEQUENCE [LARGE SCALE GENOMIC DNA]</scope>
    <source>
        <strain evidence="1 2">CGMCC 1.12926</strain>
    </source>
</reference>
<accession>A0ABV6BUI0</accession>
<dbReference type="EMBL" id="JBHLYW010000013">
    <property type="protein sequence ID" value="MFC0079102.1"/>
    <property type="molecule type" value="Genomic_DNA"/>
</dbReference>
<evidence type="ECO:0008006" key="3">
    <source>
        <dbReference type="Google" id="ProtNLM"/>
    </source>
</evidence>
<keyword evidence="2" id="KW-1185">Reference proteome</keyword>
<evidence type="ECO:0000313" key="2">
    <source>
        <dbReference type="Proteomes" id="UP001589734"/>
    </source>
</evidence>